<comment type="caution">
    <text evidence="7">The sequence shown here is derived from an EMBL/GenBank/DDBJ whole genome shotgun (WGS) entry which is preliminary data.</text>
</comment>
<evidence type="ECO:0000256" key="6">
    <source>
        <dbReference type="SAM" id="MobiDB-lite"/>
    </source>
</evidence>
<organism evidence="7 8">
    <name type="scientific">Pyrrhoderma noxium</name>
    <dbReference type="NCBI Taxonomy" id="2282107"/>
    <lineage>
        <taxon>Eukaryota</taxon>
        <taxon>Fungi</taxon>
        <taxon>Dikarya</taxon>
        <taxon>Basidiomycota</taxon>
        <taxon>Agaricomycotina</taxon>
        <taxon>Agaricomycetes</taxon>
        <taxon>Hymenochaetales</taxon>
        <taxon>Hymenochaetaceae</taxon>
        <taxon>Pyrrhoderma</taxon>
    </lineage>
</organism>
<dbReference type="AlphaFoldDB" id="A0A286UNN9"/>
<name>A0A286UNN9_9AGAM</name>
<dbReference type="Pfam" id="PF04939">
    <property type="entry name" value="RRS1"/>
    <property type="match status" value="1"/>
</dbReference>
<accession>A0A286UNN9</accession>
<evidence type="ECO:0000256" key="5">
    <source>
        <dbReference type="RuleBase" id="RU364132"/>
    </source>
</evidence>
<proteinExistence type="inferred from homology"/>
<dbReference type="InParanoid" id="A0A286UNN9"/>
<dbReference type="OrthoDB" id="28455at2759"/>
<dbReference type="EMBL" id="NBII01000003">
    <property type="protein sequence ID" value="PAV21221.1"/>
    <property type="molecule type" value="Genomic_DNA"/>
</dbReference>
<comment type="subcellular location">
    <subcellularLocation>
        <location evidence="1 5">Nucleus</location>
    </subcellularLocation>
</comment>
<dbReference type="FunCoup" id="A0A286UNN9">
    <property type="interactions" value="164"/>
</dbReference>
<dbReference type="STRING" id="2282107.A0A286UNN9"/>
<evidence type="ECO:0000256" key="3">
    <source>
        <dbReference type="ARBA" id="ARBA00022517"/>
    </source>
</evidence>
<comment type="similarity">
    <text evidence="2 5">Belongs to the RRS1 family.</text>
</comment>
<dbReference type="GO" id="GO:0042254">
    <property type="term" value="P:ribosome biogenesis"/>
    <property type="evidence" value="ECO:0007669"/>
    <property type="project" value="UniProtKB-KW"/>
</dbReference>
<dbReference type="GO" id="GO:0005634">
    <property type="term" value="C:nucleus"/>
    <property type="evidence" value="ECO:0007669"/>
    <property type="project" value="UniProtKB-SubCell"/>
</dbReference>
<reference evidence="7 8" key="1">
    <citation type="journal article" date="2017" name="Mol. Ecol.">
        <title>Comparative and population genomic landscape of Phellinus noxius: A hypervariable fungus causing root rot in trees.</title>
        <authorList>
            <person name="Chung C.L."/>
            <person name="Lee T.J."/>
            <person name="Akiba M."/>
            <person name="Lee H.H."/>
            <person name="Kuo T.H."/>
            <person name="Liu D."/>
            <person name="Ke H.M."/>
            <person name="Yokoi T."/>
            <person name="Roa M.B."/>
            <person name="Lu M.J."/>
            <person name="Chang Y.Y."/>
            <person name="Ann P.J."/>
            <person name="Tsai J.N."/>
            <person name="Chen C.Y."/>
            <person name="Tzean S.S."/>
            <person name="Ota Y."/>
            <person name="Hattori T."/>
            <person name="Sahashi N."/>
            <person name="Liou R.F."/>
            <person name="Kikuchi T."/>
            <person name="Tsai I.J."/>
        </authorList>
    </citation>
    <scope>NUCLEOTIDE SEQUENCE [LARGE SCALE GENOMIC DNA]</scope>
    <source>
        <strain evidence="7 8">FFPRI411160</strain>
    </source>
</reference>
<feature type="compositionally biased region" description="Basic and acidic residues" evidence="6">
    <location>
        <begin position="122"/>
        <end position="146"/>
    </location>
</feature>
<feature type="compositionally biased region" description="Basic and acidic residues" evidence="6">
    <location>
        <begin position="191"/>
        <end position="204"/>
    </location>
</feature>
<gene>
    <name evidence="7" type="ORF">PNOK_0384800</name>
</gene>
<evidence type="ECO:0000313" key="7">
    <source>
        <dbReference type="EMBL" id="PAV21221.1"/>
    </source>
</evidence>
<feature type="compositionally biased region" description="Basic and acidic residues" evidence="6">
    <location>
        <begin position="162"/>
        <end position="182"/>
    </location>
</feature>
<evidence type="ECO:0000256" key="4">
    <source>
        <dbReference type="ARBA" id="ARBA00023242"/>
    </source>
</evidence>
<evidence type="ECO:0000313" key="8">
    <source>
        <dbReference type="Proteomes" id="UP000217199"/>
    </source>
</evidence>
<dbReference type="InterPro" id="IPR007023">
    <property type="entry name" value="Ribosom_reg"/>
</dbReference>
<dbReference type="Proteomes" id="UP000217199">
    <property type="component" value="Unassembled WGS sequence"/>
</dbReference>
<evidence type="ECO:0000256" key="1">
    <source>
        <dbReference type="ARBA" id="ARBA00004123"/>
    </source>
</evidence>
<comment type="function">
    <text evidence="5">Involved in ribosomal large subunit assembly.</text>
</comment>
<keyword evidence="3 5" id="KW-0690">Ribosome biogenesis</keyword>
<evidence type="ECO:0000256" key="2">
    <source>
        <dbReference type="ARBA" id="ARBA00010077"/>
    </source>
</evidence>
<feature type="region of interest" description="Disordered" evidence="6">
    <location>
        <begin position="284"/>
        <end position="308"/>
    </location>
</feature>
<feature type="region of interest" description="Disordered" evidence="6">
    <location>
        <begin position="112"/>
        <end position="209"/>
    </location>
</feature>
<sequence length="308" mass="34516">MDVSSILAGQAQKLNEVTVEKGIDLAVDAGYLTVTDPNPIDESEFNRDLEEHLKNTARDGIQHLINTLLQLPTTSTPDGPLTKLPPPTTLLPRQKPLPKPKAPTKWEKFAAAKGIQKKRREKKEWDEERQEWRDRWGRDGKNKEGEGQWLTEVKANAEIDADPEKELREARKSRVAKNERQRLQNQARAAAESERAQRKTELERTLASTRISTASMGKFDRKLEGEKKIKGVKRKFEPTERSVADEQKASLAILSKIDGSGRKARKEKEGDDVLNVRKAVRFASKGNGSASLARGQGSSAKRGGRGRR</sequence>
<keyword evidence="8" id="KW-1185">Reference proteome</keyword>
<protein>
    <recommendedName>
        <fullName evidence="5">Ribosome biogenesis regulatory protein</fullName>
    </recommendedName>
</protein>
<keyword evidence="4 5" id="KW-0539">Nucleus</keyword>